<keyword evidence="3" id="KW-1185">Reference proteome</keyword>
<dbReference type="Proteomes" id="UP000291117">
    <property type="component" value="Unassembled WGS sequence"/>
</dbReference>
<evidence type="ECO:0000259" key="1">
    <source>
        <dbReference type="Pfam" id="PF08461"/>
    </source>
</evidence>
<evidence type="ECO:0000313" key="3">
    <source>
        <dbReference type="Proteomes" id="UP000291117"/>
    </source>
</evidence>
<reference evidence="2 3" key="1">
    <citation type="submission" date="2019-02" db="EMBL/GenBank/DDBJ databases">
        <title>Pedobacter sp. RP-3-8 sp. nov., isolated from Arctic soil.</title>
        <authorList>
            <person name="Dahal R.H."/>
        </authorList>
    </citation>
    <scope>NUCLEOTIDE SEQUENCE [LARGE SCALE GENOMIC DNA]</scope>
    <source>
        <strain evidence="2 3">RP-3-8</strain>
    </source>
</reference>
<dbReference type="RefSeq" id="WP_131607492.1">
    <property type="nucleotide sequence ID" value="NZ_SJSM01000002.1"/>
</dbReference>
<dbReference type="Gene3D" id="3.40.50.300">
    <property type="entry name" value="P-loop containing nucleotide triphosphate hydrolases"/>
    <property type="match status" value="1"/>
</dbReference>
<dbReference type="OrthoDB" id="594504at2"/>
<protein>
    <recommendedName>
        <fullName evidence="1">Ribonuclease R winged-helix domain-containing protein</fullName>
    </recommendedName>
</protein>
<dbReference type="InterPro" id="IPR027417">
    <property type="entry name" value="P-loop_NTPase"/>
</dbReference>
<name>A0A4R0NDN4_9SPHI</name>
<dbReference type="InterPro" id="IPR036388">
    <property type="entry name" value="WH-like_DNA-bd_sf"/>
</dbReference>
<evidence type="ECO:0000313" key="2">
    <source>
        <dbReference type="EMBL" id="TCC98509.1"/>
    </source>
</evidence>
<dbReference type="InterPro" id="IPR011990">
    <property type="entry name" value="TPR-like_helical_dom_sf"/>
</dbReference>
<accession>A0A4R0NDN4</accession>
<proteinExistence type="predicted"/>
<comment type="caution">
    <text evidence="2">The sequence shown here is derived from an EMBL/GenBank/DDBJ whole genome shotgun (WGS) entry which is preliminary data.</text>
</comment>
<dbReference type="InterPro" id="IPR013668">
    <property type="entry name" value="RNase_R_HTH_12"/>
</dbReference>
<dbReference type="EMBL" id="SJSM01000002">
    <property type="protein sequence ID" value="TCC98509.1"/>
    <property type="molecule type" value="Genomic_DNA"/>
</dbReference>
<feature type="domain" description="Ribonuclease R winged-helix" evidence="1">
    <location>
        <begin position="298"/>
        <end position="348"/>
    </location>
</feature>
<dbReference type="Gene3D" id="1.10.10.10">
    <property type="entry name" value="Winged helix-like DNA-binding domain superfamily/Winged helix DNA-binding domain"/>
    <property type="match status" value="1"/>
</dbReference>
<dbReference type="Gene3D" id="1.25.40.10">
    <property type="entry name" value="Tetratricopeptide repeat domain"/>
    <property type="match status" value="1"/>
</dbReference>
<dbReference type="SUPFAM" id="SSF52540">
    <property type="entry name" value="P-loop containing nucleoside triphosphate hydrolases"/>
    <property type="match status" value="1"/>
</dbReference>
<gene>
    <name evidence="2" type="ORF">EZ444_04290</name>
</gene>
<sequence length="861" mass="101422">MSIQTLYNPGSLNKVDLISSFVVRTKVFETIFDDISSRTIDTPCNHYLIQGQRGMGKTTLLLRLKYEVENTDRLNKWLIPIFFNEEMYDLTTLSRLWEKLLEHLDEVWETDNIHYEHTESFMEYDDYEDKCFEYLIGILRSRGQKIILFFDNFGQLFLDNLRDAEKNKLKYILEHYGDLSIIGASAIILNDSNNYAEPFYNSFKVIYLQGLNKEETFELISQLQENCEHKVDLSKNKAKIETLAILTGGVIRTLMMLYQVLLDDQNGTALKDLEIILDRVTPLYKHRIEDLPVQQRRIVDVIAKRWDAVSAKEIADNIRDDGKPLATKLVSAQLQQLEKNNVIEKKKTGTKNHLYQLKERFFNIWYLMRNGDRKDRVRVVWLTKFLELWYEDEDELTAFLHIHLKKIRSGKYHERSALLIAEALINSDKLNLEKQKMIYDETTAILADKNQDVLQNPRKRKSNLAFHHYSKKEYEDAVRLLGEITDRSVHESLIYAWCFVLLKDYPPVLSIIESLAPEEHEDVVTLAIIYMILDEPAKSLKLLLDHEITEEGRIFMLKADAYNGLKDAINAEKYYKLAILNFAEDAPNAYLNYSEFLIYLDRLDEAEQCLVEGINKRPELFLYKKLIDFYLFVKDEDKMYLVEANDILIKAKEVISNDPDLYFYEGIIQLHNEKSSGIKEKNHGTFFHKARVEYFRNDVQNYEPIYVDLTLTVCLIYYKDVLRDRKKVLKLLNDARLFEQRFIWDIVQVFLNVWDGKYGAVEVDLLNVLSKEQLKDSERERSVLNDVLLLLLSRKQYQTVLNIFHGYRNLQEILKPTYYALMTVLKKEYPNEIIKMGKELEEPVKDILARVETMVASYRLD</sequence>
<dbReference type="SUPFAM" id="SSF48452">
    <property type="entry name" value="TPR-like"/>
    <property type="match status" value="1"/>
</dbReference>
<dbReference type="AlphaFoldDB" id="A0A4R0NDN4"/>
<dbReference type="Pfam" id="PF08461">
    <property type="entry name" value="WHD_RNase_R"/>
    <property type="match status" value="1"/>
</dbReference>
<organism evidence="2 3">
    <name type="scientific">Pedobacter hiemivivus</name>
    <dbReference type="NCBI Taxonomy" id="2530454"/>
    <lineage>
        <taxon>Bacteria</taxon>
        <taxon>Pseudomonadati</taxon>
        <taxon>Bacteroidota</taxon>
        <taxon>Sphingobacteriia</taxon>
        <taxon>Sphingobacteriales</taxon>
        <taxon>Sphingobacteriaceae</taxon>
        <taxon>Pedobacter</taxon>
    </lineage>
</organism>